<evidence type="ECO:0000256" key="2">
    <source>
        <dbReference type="ARBA" id="ARBA00023117"/>
    </source>
</evidence>
<keyword evidence="1" id="KW-0805">Transcription regulation</keyword>
<dbReference type="Pfam" id="PF17035">
    <property type="entry name" value="BET"/>
    <property type="match status" value="1"/>
</dbReference>
<evidence type="ECO:0000256" key="1">
    <source>
        <dbReference type="ARBA" id="ARBA00023015"/>
    </source>
</evidence>
<feature type="region of interest" description="Disordered" evidence="5">
    <location>
        <begin position="122"/>
        <end position="159"/>
    </location>
</feature>
<evidence type="ECO:0000259" key="7">
    <source>
        <dbReference type="PROSITE" id="PS51525"/>
    </source>
</evidence>
<dbReference type="Gene3D" id="1.20.920.10">
    <property type="entry name" value="Bromodomain-like"/>
    <property type="match status" value="1"/>
</dbReference>
<dbReference type="InterPro" id="IPR001487">
    <property type="entry name" value="Bromodomain"/>
</dbReference>
<dbReference type="PROSITE" id="PS50014">
    <property type="entry name" value="BROMODOMAIN_2"/>
    <property type="match status" value="1"/>
</dbReference>
<feature type="region of interest" description="Disordered" evidence="5">
    <location>
        <begin position="228"/>
        <end position="263"/>
    </location>
</feature>
<reference evidence="8" key="1">
    <citation type="submission" date="2021-01" db="EMBL/GenBank/DDBJ databases">
        <authorList>
            <person name="Corre E."/>
            <person name="Pelletier E."/>
            <person name="Niang G."/>
            <person name="Scheremetjew M."/>
            <person name="Finn R."/>
            <person name="Kale V."/>
            <person name="Holt S."/>
            <person name="Cochrane G."/>
            <person name="Meng A."/>
            <person name="Brown T."/>
            <person name="Cohen L."/>
        </authorList>
    </citation>
    <scope>NUCLEOTIDE SEQUENCE</scope>
    <source>
        <strain evidence="8">B650</strain>
    </source>
</reference>
<evidence type="ECO:0000313" key="8">
    <source>
        <dbReference type="EMBL" id="CAD9591807.1"/>
    </source>
</evidence>
<evidence type="ECO:0000256" key="5">
    <source>
        <dbReference type="SAM" id="MobiDB-lite"/>
    </source>
</evidence>
<evidence type="ECO:0008006" key="9">
    <source>
        <dbReference type="Google" id="ProtNLM"/>
    </source>
</evidence>
<dbReference type="InterPro" id="IPR038336">
    <property type="entry name" value="NET_sf"/>
</dbReference>
<name>A0A7S2PE54_9STRA</name>
<dbReference type="AlphaFoldDB" id="A0A7S2PE54"/>
<feature type="domain" description="Bromo" evidence="6">
    <location>
        <begin position="25"/>
        <end position="97"/>
    </location>
</feature>
<evidence type="ECO:0000259" key="6">
    <source>
        <dbReference type="PROSITE" id="PS50014"/>
    </source>
</evidence>
<dbReference type="InterPro" id="IPR027353">
    <property type="entry name" value="NET_dom"/>
</dbReference>
<dbReference type="Gene3D" id="1.20.1270.220">
    <property type="match status" value="1"/>
</dbReference>
<protein>
    <recommendedName>
        <fullName evidence="9">Bromo domain-containing protein</fullName>
    </recommendedName>
</protein>
<dbReference type="SMART" id="SM00297">
    <property type="entry name" value="BROMO"/>
    <property type="match status" value="1"/>
</dbReference>
<feature type="compositionally biased region" description="Gly residues" evidence="5">
    <location>
        <begin position="135"/>
        <end position="150"/>
    </location>
</feature>
<dbReference type="SUPFAM" id="SSF47370">
    <property type="entry name" value="Bromodomain"/>
    <property type="match status" value="1"/>
</dbReference>
<keyword evidence="3" id="KW-0804">Transcription</keyword>
<dbReference type="EMBL" id="HBGY01021695">
    <property type="protein sequence ID" value="CAD9591807.1"/>
    <property type="molecule type" value="Transcribed_RNA"/>
</dbReference>
<dbReference type="PRINTS" id="PR00503">
    <property type="entry name" value="BROMODOMAIN"/>
</dbReference>
<dbReference type="PANTHER" id="PTHR45926">
    <property type="entry name" value="OSJNBA0053K19.4 PROTEIN"/>
    <property type="match status" value="1"/>
</dbReference>
<evidence type="ECO:0000256" key="3">
    <source>
        <dbReference type="ARBA" id="ARBA00023163"/>
    </source>
</evidence>
<feature type="compositionally biased region" description="Low complexity" evidence="5">
    <location>
        <begin position="253"/>
        <end position="263"/>
    </location>
</feature>
<organism evidence="8">
    <name type="scientific">Leptocylindrus danicus</name>
    <dbReference type="NCBI Taxonomy" id="163516"/>
    <lineage>
        <taxon>Eukaryota</taxon>
        <taxon>Sar</taxon>
        <taxon>Stramenopiles</taxon>
        <taxon>Ochrophyta</taxon>
        <taxon>Bacillariophyta</taxon>
        <taxon>Coscinodiscophyceae</taxon>
        <taxon>Chaetocerotophycidae</taxon>
        <taxon>Leptocylindrales</taxon>
        <taxon>Leptocylindraceae</taxon>
        <taxon>Leptocylindrus</taxon>
    </lineage>
</organism>
<feature type="domain" description="NET" evidence="7">
    <location>
        <begin position="147"/>
        <end position="234"/>
    </location>
</feature>
<sequence>MGRSSSNNSKQEALRKMSKLVSSMMTKSDTAPFREPVNWRELELWDYPKIIKRPMDLGTVKRKLESTQYETANECAEDIRLIWSNCMTYNQEGSDFYLLAQALSRKFEDRFRKVRAEYDVGGDAYDNTKSKSDGKGGSAENGSGSAAGGKMGDHKPPTLEEKTQFAGNIFKIGGDALGYVMQVIDLRCPQAIERGNNGAAEDELEINVDTLDPRTFAELDRFIQDKLLVNSHSGRSKSSKSKGADGNNGGSASGSAAFGKRKR</sequence>
<accession>A0A7S2PE54</accession>
<dbReference type="PROSITE" id="PS51525">
    <property type="entry name" value="NET"/>
    <property type="match status" value="1"/>
</dbReference>
<dbReference type="Pfam" id="PF00439">
    <property type="entry name" value="Bromodomain"/>
    <property type="match status" value="1"/>
</dbReference>
<evidence type="ECO:0000256" key="4">
    <source>
        <dbReference type="PROSITE-ProRule" id="PRU00035"/>
    </source>
</evidence>
<proteinExistence type="predicted"/>
<dbReference type="InterPro" id="IPR036427">
    <property type="entry name" value="Bromodomain-like_sf"/>
</dbReference>
<keyword evidence="2 4" id="KW-0103">Bromodomain</keyword>
<gene>
    <name evidence="8" type="ORF">LDAN0321_LOCUS13662</name>
</gene>